<proteinExistence type="predicted"/>
<dbReference type="Pfam" id="PF16083">
    <property type="entry name" value="Phage_holin_3_3"/>
    <property type="match status" value="1"/>
</dbReference>
<sequence>METDFSLSEFASTVNLIVFTLILICAASGSAMPYVRAERNWNFPRWFVEFISSCAAGFIVYLILRTSKLSWEWIGACSGVSAYFGLKIMNTLYGIVTGKLKLTVHNGANHGN</sequence>
<keyword evidence="1" id="KW-0812">Transmembrane</keyword>
<comment type="caution">
    <text evidence="2">The sequence shown here is derived from an EMBL/GenBank/DDBJ whole genome shotgun (WGS) entry which is preliminary data.</text>
</comment>
<dbReference type="Proteomes" id="UP000323567">
    <property type="component" value="Unassembled WGS sequence"/>
</dbReference>
<gene>
    <name evidence="2" type="ORF">F2Y13_16205</name>
</gene>
<dbReference type="EMBL" id="VVXK01000067">
    <property type="protein sequence ID" value="KAA2363046.1"/>
    <property type="molecule type" value="Genomic_DNA"/>
</dbReference>
<protein>
    <recommendedName>
        <fullName evidence="4">Holin</fullName>
    </recommendedName>
</protein>
<evidence type="ECO:0000313" key="3">
    <source>
        <dbReference type="Proteomes" id="UP000323567"/>
    </source>
</evidence>
<feature type="transmembrane region" description="Helical" evidence="1">
    <location>
        <begin position="70"/>
        <end position="86"/>
    </location>
</feature>
<name>A0A5B3FPC3_9BACT</name>
<evidence type="ECO:0000256" key="1">
    <source>
        <dbReference type="SAM" id="Phobius"/>
    </source>
</evidence>
<dbReference type="AlphaFoldDB" id="A0A5B3FPC3"/>
<accession>A0A5B3FPC3</accession>
<keyword evidence="1" id="KW-1133">Transmembrane helix</keyword>
<feature type="transmembrane region" description="Helical" evidence="1">
    <location>
        <begin position="46"/>
        <end position="64"/>
    </location>
</feature>
<reference evidence="2 3" key="1">
    <citation type="journal article" date="2019" name="Nat. Med.">
        <title>A library of human gut bacterial isolates paired with longitudinal multiomics data enables mechanistic microbiome research.</title>
        <authorList>
            <person name="Poyet M."/>
            <person name="Groussin M."/>
            <person name="Gibbons S.M."/>
            <person name="Avila-Pacheco J."/>
            <person name="Jiang X."/>
            <person name="Kearney S.M."/>
            <person name="Perrotta A.R."/>
            <person name="Berdy B."/>
            <person name="Zhao S."/>
            <person name="Lieberman T.D."/>
            <person name="Swanson P.K."/>
            <person name="Smith M."/>
            <person name="Roesemann S."/>
            <person name="Alexander J.E."/>
            <person name="Rich S.A."/>
            <person name="Livny J."/>
            <person name="Vlamakis H."/>
            <person name="Clish C."/>
            <person name="Bullock K."/>
            <person name="Deik A."/>
            <person name="Scott J."/>
            <person name="Pierce K.A."/>
            <person name="Xavier R.J."/>
            <person name="Alm E.J."/>
        </authorList>
    </citation>
    <scope>NUCLEOTIDE SEQUENCE [LARGE SCALE GENOMIC DNA]</scope>
    <source>
        <strain evidence="2 3">BIOML-A2</strain>
    </source>
</reference>
<evidence type="ECO:0000313" key="2">
    <source>
        <dbReference type="EMBL" id="KAA2363046.1"/>
    </source>
</evidence>
<organism evidence="2 3">
    <name type="scientific">Alistipes shahii</name>
    <dbReference type="NCBI Taxonomy" id="328814"/>
    <lineage>
        <taxon>Bacteria</taxon>
        <taxon>Pseudomonadati</taxon>
        <taxon>Bacteroidota</taxon>
        <taxon>Bacteroidia</taxon>
        <taxon>Bacteroidales</taxon>
        <taxon>Rikenellaceae</taxon>
        <taxon>Alistipes</taxon>
    </lineage>
</organism>
<evidence type="ECO:0008006" key="4">
    <source>
        <dbReference type="Google" id="ProtNLM"/>
    </source>
</evidence>
<feature type="transmembrane region" description="Helical" evidence="1">
    <location>
        <begin position="12"/>
        <end position="34"/>
    </location>
</feature>
<keyword evidence="1" id="KW-0472">Membrane</keyword>
<dbReference type="InterPro" id="IPR032126">
    <property type="entry name" value="LydA_holin"/>
</dbReference>